<evidence type="ECO:0000256" key="1">
    <source>
        <dbReference type="SAM" id="Coils"/>
    </source>
</evidence>
<feature type="coiled-coil region" evidence="1">
    <location>
        <begin position="711"/>
        <end position="748"/>
    </location>
</feature>
<comment type="caution">
    <text evidence="2">The sequence shown here is derived from an EMBL/GenBank/DDBJ whole genome shotgun (WGS) entry which is preliminary data.</text>
</comment>
<keyword evidence="1" id="KW-0175">Coiled coil</keyword>
<protein>
    <submittedName>
        <fullName evidence="2">Uncharacterized protein</fullName>
    </submittedName>
</protein>
<reference evidence="2 3" key="1">
    <citation type="submission" date="2016-11" db="EMBL/GenBank/DDBJ databases">
        <title>The macronuclear genome of Stentor coeruleus: a giant cell with tiny introns.</title>
        <authorList>
            <person name="Slabodnick M."/>
            <person name="Ruby J.G."/>
            <person name="Reiff S.B."/>
            <person name="Swart E.C."/>
            <person name="Gosai S."/>
            <person name="Prabakaran S."/>
            <person name="Witkowska E."/>
            <person name="Larue G.E."/>
            <person name="Fisher S."/>
            <person name="Freeman R.M."/>
            <person name="Gunawardena J."/>
            <person name="Chu W."/>
            <person name="Stover N.A."/>
            <person name="Gregory B.D."/>
            <person name="Nowacki M."/>
            <person name="Derisi J."/>
            <person name="Roy S.W."/>
            <person name="Marshall W.F."/>
            <person name="Sood P."/>
        </authorList>
    </citation>
    <scope>NUCLEOTIDE SEQUENCE [LARGE SCALE GENOMIC DNA]</scope>
    <source>
        <strain evidence="2">WM001</strain>
    </source>
</reference>
<gene>
    <name evidence="2" type="ORF">SteCoe_16083</name>
</gene>
<name>A0A1R2C1Z2_9CILI</name>
<dbReference type="EMBL" id="MPUH01000317">
    <property type="protein sequence ID" value="OMJ83052.1"/>
    <property type="molecule type" value="Genomic_DNA"/>
</dbReference>
<keyword evidence="3" id="KW-1185">Reference proteome</keyword>
<dbReference type="Proteomes" id="UP000187209">
    <property type="component" value="Unassembled WGS sequence"/>
</dbReference>
<proteinExistence type="predicted"/>
<organism evidence="2 3">
    <name type="scientific">Stentor coeruleus</name>
    <dbReference type="NCBI Taxonomy" id="5963"/>
    <lineage>
        <taxon>Eukaryota</taxon>
        <taxon>Sar</taxon>
        <taxon>Alveolata</taxon>
        <taxon>Ciliophora</taxon>
        <taxon>Postciliodesmatophora</taxon>
        <taxon>Heterotrichea</taxon>
        <taxon>Heterotrichida</taxon>
        <taxon>Stentoridae</taxon>
        <taxon>Stentor</taxon>
    </lineage>
</organism>
<evidence type="ECO:0000313" key="3">
    <source>
        <dbReference type="Proteomes" id="UP000187209"/>
    </source>
</evidence>
<accession>A0A1R2C1Z2</accession>
<feature type="coiled-coil region" evidence="1">
    <location>
        <begin position="325"/>
        <end position="387"/>
    </location>
</feature>
<feature type="coiled-coil region" evidence="1">
    <location>
        <begin position="553"/>
        <end position="652"/>
    </location>
</feature>
<dbReference type="AlphaFoldDB" id="A0A1R2C1Z2"/>
<sequence length="1034" mass="120382">MKQEYDYATTEESYPHSPEAVSPLFKNNLSRFNLNNMRKEELLKFTLQEAESKLVAVQGQKRIICRTLKEKSDIILNCIQKNRKDIEKLENQIQKLESNSATMANTIKRHNKLKVDAFKAALKPLQDVIEMLETSKNEYDKKIESIDIKLKNLSKTETEILSNLEEKKLEENTITKQKEALIGALDEIAITHPWYYREYVTDKETKEVLIKIRDQKKHQIANLNEIDSIIDELTKQSTILAHDIDILKSQEISTESLSKNEIELTQLEEFLNLQCETFAGPKLSEIISELCTLGNFPINQMIFKEQFRIIEQKELEIIENAKYEQEYYEKLMIELSKNVEELEVENYALISVQQSDKNLEKKLKKSRKELEETRQKAECFMKDYNSKIQMIGKWKSENRNILLITDTARIPTDEQVVNEFYLKLKPFFSNSEHWRAMESVILRYVEKAKERDCIKELSVEGKMKDDGVIESKTELLKKIKAIRTTKESEKQQMQKCLENIILSEKKTLKSLENSKLESESAKKNYFKEQLQKTLSPRNNSSKNQKTYGEKAMKKINEKELAEVKNQFEKEKLEIKAKLETLYERKKNWDETLENLKKEITDNYQSKLKSVQQEKNLLSIEQEKCKKELNSLLEAENEANLKLNDLAKIKENELVKNAKSVAKKHGGEITSKIDKLYALHHKKESEICSFETELIKLEGGLHDKETIAELEIIKIKSRIQNIKDELFELEKAKKKTEKLEKTISKIDISQSDFISDIESSSEAMAIQKVPISFKRMESPEVEKVSSPEPNIYEEIKDQDEDNLESPQFTPKFNNISPRFEDYDNISDVSSEIPCPAEPNYKYDDSDAKYKPFFDCILPLLEGTIIYKLFKGKNLKTFDPLEGRVCIPEECGYAIRKMKISKQLGKLEIRNIGKAGVESSIIIDQIMAIVIPTITNDIIRARGKNNEEEQTLEKSEEYNKCYRNMKAMGSVDTESPAFVYKAKETNYFQFFITLKNGRVDFIAEGLSVYKTWLAGIKMLIKNKKDLERLKFKIIQI</sequence>
<feature type="coiled-coil region" evidence="1">
    <location>
        <begin position="79"/>
        <end position="106"/>
    </location>
</feature>
<evidence type="ECO:0000313" key="2">
    <source>
        <dbReference type="EMBL" id="OMJ83052.1"/>
    </source>
</evidence>